<reference evidence="2" key="2">
    <citation type="submission" date="2025-08" db="UniProtKB">
        <authorList>
            <consortium name="Ensembl"/>
        </authorList>
    </citation>
    <scope>IDENTIFICATION</scope>
</reference>
<dbReference type="GeneTree" id="ENSGT00940000167434"/>
<keyword evidence="3" id="KW-1185">Reference proteome</keyword>
<reference evidence="2" key="3">
    <citation type="submission" date="2025-09" db="UniProtKB">
        <authorList>
            <consortium name="Ensembl"/>
        </authorList>
    </citation>
    <scope>IDENTIFICATION</scope>
</reference>
<gene>
    <name evidence="2" type="primary">SNORC</name>
</gene>
<dbReference type="PANTHER" id="PTHR28453:SF1">
    <property type="entry name" value="PROTEIN SNORC"/>
    <property type="match status" value="1"/>
</dbReference>
<dbReference type="Proteomes" id="UP000008912">
    <property type="component" value="Unassembled WGS sequence"/>
</dbReference>
<feature type="region of interest" description="Disordered" evidence="1">
    <location>
        <begin position="71"/>
        <end position="184"/>
    </location>
</feature>
<dbReference type="InterPro" id="IPR031500">
    <property type="entry name" value="SNORC"/>
</dbReference>
<evidence type="ECO:0000256" key="1">
    <source>
        <dbReference type="SAM" id="MobiDB-lite"/>
    </source>
</evidence>
<protein>
    <submittedName>
        <fullName evidence="2">Secondary ossification center associated regulator of chondrocyte maturation</fullName>
    </submittedName>
</protein>
<dbReference type="GO" id="GO:0051216">
    <property type="term" value="P:cartilage development"/>
    <property type="evidence" value="ECO:0007669"/>
    <property type="project" value="InterPro"/>
</dbReference>
<dbReference type="Pfam" id="PF15756">
    <property type="entry name" value="DUF4690"/>
    <property type="match status" value="1"/>
</dbReference>
<dbReference type="Ensembl" id="ENSAMET00000026144.1">
    <property type="protein sequence ID" value="ENSAMEP00000043993.1"/>
    <property type="gene ID" value="ENSAMEG00000030485.1"/>
</dbReference>
<feature type="compositionally biased region" description="Basic residues" evidence="1">
    <location>
        <begin position="159"/>
        <end position="174"/>
    </location>
</feature>
<evidence type="ECO:0000313" key="3">
    <source>
        <dbReference type="Proteomes" id="UP000008912"/>
    </source>
</evidence>
<dbReference type="GO" id="GO:0071944">
    <property type="term" value="C:cell periphery"/>
    <property type="evidence" value="ECO:0007669"/>
    <property type="project" value="TreeGrafter"/>
</dbReference>
<name>A0A7N5KRZ8_AILME</name>
<feature type="region of interest" description="Disordered" evidence="1">
    <location>
        <begin position="219"/>
        <end position="282"/>
    </location>
</feature>
<evidence type="ECO:0000313" key="2">
    <source>
        <dbReference type="Ensembl" id="ENSAMEP00000043993.1"/>
    </source>
</evidence>
<dbReference type="InParanoid" id="A0A7N5KRZ8"/>
<dbReference type="AlphaFoldDB" id="A0A7N5KRZ8"/>
<dbReference type="PANTHER" id="PTHR28453">
    <property type="entry name" value="PROTEIN SNORC"/>
    <property type="match status" value="1"/>
</dbReference>
<organism evidence="2 3">
    <name type="scientific">Ailuropoda melanoleuca</name>
    <name type="common">Giant panda</name>
    <dbReference type="NCBI Taxonomy" id="9646"/>
    <lineage>
        <taxon>Eukaryota</taxon>
        <taxon>Metazoa</taxon>
        <taxon>Chordata</taxon>
        <taxon>Craniata</taxon>
        <taxon>Vertebrata</taxon>
        <taxon>Euteleostomi</taxon>
        <taxon>Mammalia</taxon>
        <taxon>Eutheria</taxon>
        <taxon>Laurasiatheria</taxon>
        <taxon>Carnivora</taxon>
        <taxon>Caniformia</taxon>
        <taxon>Ursidae</taxon>
        <taxon>Ailuropoda</taxon>
    </lineage>
</organism>
<reference evidence="2 3" key="1">
    <citation type="journal article" date="2010" name="Nature">
        <title>The sequence and de novo assembly of the giant panda genome.</title>
        <authorList>
            <person name="Li R."/>
            <person name="Fan W."/>
            <person name="Tian G."/>
            <person name="Zhu H."/>
            <person name="He L."/>
            <person name="Cai J."/>
            <person name="Huang Q."/>
            <person name="Cai Q."/>
            <person name="Li B."/>
            <person name="Bai Y."/>
            <person name="Zhang Z."/>
            <person name="Zhang Y."/>
            <person name="Wang W."/>
            <person name="Li J."/>
            <person name="Wei F."/>
            <person name="Li H."/>
            <person name="Jian M."/>
            <person name="Li J."/>
            <person name="Zhang Z."/>
            <person name="Nielsen R."/>
            <person name="Li D."/>
            <person name="Gu W."/>
            <person name="Yang Z."/>
            <person name="Xuan Z."/>
            <person name="Ryder O.A."/>
            <person name="Leung F.C."/>
            <person name="Zhou Y."/>
            <person name="Cao J."/>
            <person name="Sun X."/>
            <person name="Fu Y."/>
            <person name="Fang X."/>
            <person name="Guo X."/>
            <person name="Wang B."/>
            <person name="Hou R."/>
            <person name="Shen F."/>
            <person name="Mu B."/>
            <person name="Ni P."/>
            <person name="Lin R."/>
            <person name="Qian W."/>
            <person name="Wang G."/>
            <person name="Yu C."/>
            <person name="Nie W."/>
            <person name="Wang J."/>
            <person name="Wu Z."/>
            <person name="Liang H."/>
            <person name="Min J."/>
            <person name="Wu Q."/>
            <person name="Cheng S."/>
            <person name="Ruan J."/>
            <person name="Wang M."/>
            <person name="Shi Z."/>
            <person name="Wen M."/>
            <person name="Liu B."/>
            <person name="Ren X."/>
            <person name="Zheng H."/>
            <person name="Dong D."/>
            <person name="Cook K."/>
            <person name="Shan G."/>
            <person name="Zhang H."/>
            <person name="Kosiol C."/>
            <person name="Xie X."/>
            <person name="Lu Z."/>
            <person name="Zheng H."/>
            <person name="Li Y."/>
            <person name="Steiner C.C."/>
            <person name="Lam T.T."/>
            <person name="Lin S."/>
            <person name="Zhang Q."/>
            <person name="Li G."/>
            <person name="Tian J."/>
            <person name="Gong T."/>
            <person name="Liu H."/>
            <person name="Zhang D."/>
            <person name="Fang L."/>
            <person name="Ye C."/>
            <person name="Zhang J."/>
            <person name="Hu W."/>
            <person name="Xu A."/>
            <person name="Ren Y."/>
            <person name="Zhang G."/>
            <person name="Bruford M.W."/>
            <person name="Li Q."/>
            <person name="Ma L."/>
            <person name="Guo Y."/>
            <person name="An N."/>
            <person name="Hu Y."/>
            <person name="Zheng Y."/>
            <person name="Shi Y."/>
            <person name="Li Z."/>
            <person name="Liu Q."/>
            <person name="Chen Y."/>
            <person name="Zhao J."/>
            <person name="Qu N."/>
            <person name="Zhao S."/>
            <person name="Tian F."/>
            <person name="Wang X."/>
            <person name="Wang H."/>
            <person name="Xu L."/>
            <person name="Liu X."/>
            <person name="Vinar T."/>
            <person name="Wang Y."/>
            <person name="Lam T.W."/>
            <person name="Yiu S.M."/>
            <person name="Liu S."/>
            <person name="Zhang H."/>
            <person name="Li D."/>
            <person name="Huang Y."/>
            <person name="Wang X."/>
            <person name="Yang G."/>
            <person name="Jiang Z."/>
            <person name="Wang J."/>
            <person name="Qin N."/>
            <person name="Li L."/>
            <person name="Li J."/>
            <person name="Bolund L."/>
            <person name="Kristiansen K."/>
            <person name="Wong G.K."/>
            <person name="Olson M."/>
            <person name="Zhang X."/>
            <person name="Li S."/>
            <person name="Yang H."/>
            <person name="Wang J."/>
            <person name="Wang J."/>
        </authorList>
    </citation>
    <scope>NUCLEOTIDE SEQUENCE [LARGE SCALE GENOMIC DNA]</scope>
</reference>
<accession>A0A7N5KRZ8</accession>
<feature type="compositionally biased region" description="Gly residues" evidence="1">
    <location>
        <begin position="135"/>
        <end position="147"/>
    </location>
</feature>
<sequence length="282" mass="30069">MQIPGPTHDPLKQCWRHLYFPSSLVNQLSPRCILLSSHTPSQARMAFCLALRMALLLLSGVLAPAVLTAEGPQEPAPTLWNEPAELPSGEGPVESTSPAREPAATGPPTPTAEPSPEDSTARERLDQGGYARAGRAGGAGLVGGAGRGADRPSVLHRLAGARRHRGHRHRRPAGHLRGAGAGGRRAEKVFRLLKRIKGPRPHRGATRLQPRWRPRVSSVSARACVGERGGRQLPTRARGGASGSRERTRGPRTAAHSPGFHRPVPAPVPEVPRARPLRSSAD</sequence>
<proteinExistence type="predicted"/>